<name>A0A9D1IGS1_9FIRM</name>
<dbReference type="InterPro" id="IPR002942">
    <property type="entry name" value="S4_RNA-bd"/>
</dbReference>
<protein>
    <recommendedName>
        <fullName evidence="9 10">Small ribosomal subunit protein uS4</fullName>
    </recommendedName>
</protein>
<dbReference type="GO" id="GO:0015935">
    <property type="term" value="C:small ribosomal subunit"/>
    <property type="evidence" value="ECO:0007669"/>
    <property type="project" value="InterPro"/>
</dbReference>
<reference evidence="13" key="1">
    <citation type="submission" date="2020-10" db="EMBL/GenBank/DDBJ databases">
        <authorList>
            <person name="Gilroy R."/>
        </authorList>
    </citation>
    <scope>NUCLEOTIDE SEQUENCE</scope>
    <source>
        <strain evidence="13">ChiGjej1B1-19959</strain>
    </source>
</reference>
<comment type="subunit">
    <text evidence="8 10">Part of the 30S ribosomal subunit. Contacts protein S5. The interaction surface between S4 and S5 is involved in control of translational fidelity.</text>
</comment>
<evidence type="ECO:0000313" key="13">
    <source>
        <dbReference type="EMBL" id="HIU35767.1"/>
    </source>
</evidence>
<dbReference type="HAMAP" id="MF_01306_B">
    <property type="entry name" value="Ribosomal_uS4_B"/>
    <property type="match status" value="1"/>
</dbReference>
<dbReference type="Gene3D" id="3.10.290.10">
    <property type="entry name" value="RNA-binding S4 domain"/>
    <property type="match status" value="1"/>
</dbReference>
<dbReference type="AlphaFoldDB" id="A0A9D1IGS1"/>
<evidence type="ECO:0000313" key="14">
    <source>
        <dbReference type="Proteomes" id="UP000824071"/>
    </source>
</evidence>
<evidence type="ECO:0000256" key="2">
    <source>
        <dbReference type="ARBA" id="ARBA00003866"/>
    </source>
</evidence>
<dbReference type="InterPro" id="IPR001912">
    <property type="entry name" value="Ribosomal_uS4_N"/>
</dbReference>
<dbReference type="EMBL" id="DVMW01000028">
    <property type="protein sequence ID" value="HIU35767.1"/>
    <property type="molecule type" value="Genomic_DNA"/>
</dbReference>
<dbReference type="InterPro" id="IPR022801">
    <property type="entry name" value="Ribosomal_uS4"/>
</dbReference>
<dbReference type="InterPro" id="IPR036986">
    <property type="entry name" value="S4_RNA-bd_sf"/>
</dbReference>
<dbReference type="Gene3D" id="1.10.1050.10">
    <property type="entry name" value="Ribosomal Protein S4 Delta 41, Chain A, domain 1"/>
    <property type="match status" value="1"/>
</dbReference>
<organism evidence="13 14">
    <name type="scientific">Candidatus Fimenecus excrementigallinarum</name>
    <dbReference type="NCBI Taxonomy" id="2840816"/>
    <lineage>
        <taxon>Bacteria</taxon>
        <taxon>Bacillati</taxon>
        <taxon>Bacillota</taxon>
        <taxon>Clostridia</taxon>
        <taxon>Candidatus Fimenecus</taxon>
    </lineage>
</organism>
<evidence type="ECO:0000256" key="4">
    <source>
        <dbReference type="ARBA" id="ARBA00022730"/>
    </source>
</evidence>
<dbReference type="SMART" id="SM00363">
    <property type="entry name" value="S4"/>
    <property type="match status" value="1"/>
</dbReference>
<dbReference type="FunFam" id="3.10.290.10:FF:000001">
    <property type="entry name" value="30S ribosomal protein S4"/>
    <property type="match status" value="1"/>
</dbReference>
<dbReference type="InterPro" id="IPR005709">
    <property type="entry name" value="Ribosomal_uS4_bac-type"/>
</dbReference>
<dbReference type="NCBIfam" id="NF003717">
    <property type="entry name" value="PRK05327.1"/>
    <property type="match status" value="1"/>
</dbReference>
<accession>A0A9D1IGS1</accession>
<dbReference type="PROSITE" id="PS50889">
    <property type="entry name" value="S4"/>
    <property type="match status" value="1"/>
</dbReference>
<dbReference type="FunFam" id="1.10.1050.10:FF:000001">
    <property type="entry name" value="30S ribosomal protein S4"/>
    <property type="match status" value="1"/>
</dbReference>
<evidence type="ECO:0000256" key="3">
    <source>
        <dbReference type="ARBA" id="ARBA00007465"/>
    </source>
</evidence>
<dbReference type="GO" id="GO:0042274">
    <property type="term" value="P:ribosomal small subunit biogenesis"/>
    <property type="evidence" value="ECO:0007669"/>
    <property type="project" value="TreeGrafter"/>
</dbReference>
<comment type="caution">
    <text evidence="13">The sequence shown here is derived from an EMBL/GenBank/DDBJ whole genome shotgun (WGS) entry which is preliminary data.</text>
</comment>
<evidence type="ECO:0000256" key="7">
    <source>
        <dbReference type="ARBA" id="ARBA00023274"/>
    </source>
</evidence>
<keyword evidence="7 10" id="KW-0687">Ribonucleoprotein</keyword>
<comment type="function">
    <text evidence="2 10">One of the primary rRNA binding proteins, it binds directly to 16S rRNA where it nucleates assembly of the body of the 30S subunit.</text>
</comment>
<proteinExistence type="inferred from homology"/>
<dbReference type="NCBIfam" id="TIGR01017">
    <property type="entry name" value="rpsD_bact"/>
    <property type="match status" value="1"/>
</dbReference>
<dbReference type="Proteomes" id="UP000824071">
    <property type="component" value="Unassembled WGS sequence"/>
</dbReference>
<keyword evidence="5 10" id="KW-0694">RNA-binding</keyword>
<dbReference type="SMART" id="SM01390">
    <property type="entry name" value="Ribosomal_S4"/>
    <property type="match status" value="1"/>
</dbReference>
<keyword evidence="6 10" id="KW-0689">Ribosomal protein</keyword>
<evidence type="ECO:0000256" key="9">
    <source>
        <dbReference type="ARBA" id="ARBA00035254"/>
    </source>
</evidence>
<dbReference type="GO" id="GO:0006412">
    <property type="term" value="P:translation"/>
    <property type="evidence" value="ECO:0007669"/>
    <property type="project" value="UniProtKB-UniRule"/>
</dbReference>
<feature type="domain" description="Small ribosomal subunit protein uS4 N-terminal" evidence="12">
    <location>
        <begin position="3"/>
        <end position="97"/>
    </location>
</feature>
<evidence type="ECO:0000256" key="1">
    <source>
        <dbReference type="ARBA" id="ARBA00003004"/>
    </source>
</evidence>
<dbReference type="GO" id="GO:0019843">
    <property type="term" value="F:rRNA binding"/>
    <property type="evidence" value="ECO:0007669"/>
    <property type="project" value="UniProtKB-UniRule"/>
</dbReference>
<dbReference type="Pfam" id="PF01479">
    <property type="entry name" value="S4"/>
    <property type="match status" value="1"/>
</dbReference>
<evidence type="ECO:0000259" key="11">
    <source>
        <dbReference type="SMART" id="SM00363"/>
    </source>
</evidence>
<dbReference type="CDD" id="cd00165">
    <property type="entry name" value="S4"/>
    <property type="match status" value="1"/>
</dbReference>
<dbReference type="PANTHER" id="PTHR11831:SF4">
    <property type="entry name" value="SMALL RIBOSOMAL SUBUNIT PROTEIN US4M"/>
    <property type="match status" value="1"/>
</dbReference>
<dbReference type="GO" id="GO:0003735">
    <property type="term" value="F:structural constituent of ribosome"/>
    <property type="evidence" value="ECO:0007669"/>
    <property type="project" value="InterPro"/>
</dbReference>
<gene>
    <name evidence="10 13" type="primary">rpsD</name>
    <name evidence="13" type="ORF">IAC53_04065</name>
</gene>
<dbReference type="SUPFAM" id="SSF55174">
    <property type="entry name" value="Alpha-L RNA-binding motif"/>
    <property type="match status" value="1"/>
</dbReference>
<evidence type="ECO:0000259" key="12">
    <source>
        <dbReference type="SMART" id="SM01390"/>
    </source>
</evidence>
<comment type="similarity">
    <text evidence="3 10">Belongs to the universal ribosomal protein uS4 family.</text>
</comment>
<evidence type="ECO:0000256" key="8">
    <source>
        <dbReference type="ARBA" id="ARBA00025813"/>
    </source>
</evidence>
<sequence length="208" mass="23780">MARYTGAVCKLCRREGKKLFLKGERCYTNKCALDRRSYAPGQHGQGRKKTSEYGLQLRAKQQARRFYGIGEGQFHKYFLMAERRQGMTGENLLRICESRLDNVVYLLGWASSRAEARQLVTHGHYLVNGRRVNIPSYLLKAGDEVAICQKSRDSEKIKAVLEANGARPVPEWLDKNAESCSAKVVKLPDREQIEVPVEEHLIVEFYSK</sequence>
<feature type="domain" description="RNA-binding S4" evidence="11">
    <location>
        <begin position="98"/>
        <end position="166"/>
    </location>
</feature>
<comment type="function">
    <text evidence="1 10">With S5 and S12 plays an important role in translational accuracy.</text>
</comment>
<evidence type="ECO:0000256" key="5">
    <source>
        <dbReference type="ARBA" id="ARBA00022884"/>
    </source>
</evidence>
<dbReference type="Pfam" id="PF00163">
    <property type="entry name" value="Ribosomal_S4"/>
    <property type="match status" value="1"/>
</dbReference>
<reference evidence="13" key="2">
    <citation type="journal article" date="2021" name="PeerJ">
        <title>Extensive microbial diversity within the chicken gut microbiome revealed by metagenomics and culture.</title>
        <authorList>
            <person name="Gilroy R."/>
            <person name="Ravi A."/>
            <person name="Getino M."/>
            <person name="Pursley I."/>
            <person name="Horton D.L."/>
            <person name="Alikhan N.F."/>
            <person name="Baker D."/>
            <person name="Gharbi K."/>
            <person name="Hall N."/>
            <person name="Watson M."/>
            <person name="Adriaenssens E.M."/>
            <person name="Foster-Nyarko E."/>
            <person name="Jarju S."/>
            <person name="Secka A."/>
            <person name="Antonio M."/>
            <person name="Oren A."/>
            <person name="Chaudhuri R.R."/>
            <person name="La Ragione R."/>
            <person name="Hildebrand F."/>
            <person name="Pallen M.J."/>
        </authorList>
    </citation>
    <scope>NUCLEOTIDE SEQUENCE</scope>
    <source>
        <strain evidence="13">ChiGjej1B1-19959</strain>
    </source>
</reference>
<keyword evidence="4 10" id="KW-0699">rRNA-binding</keyword>
<dbReference type="PANTHER" id="PTHR11831">
    <property type="entry name" value="30S 40S RIBOSOMAL PROTEIN"/>
    <property type="match status" value="1"/>
</dbReference>
<evidence type="ECO:0000256" key="6">
    <source>
        <dbReference type="ARBA" id="ARBA00022980"/>
    </source>
</evidence>
<evidence type="ECO:0000256" key="10">
    <source>
        <dbReference type="HAMAP-Rule" id="MF_01306"/>
    </source>
</evidence>